<keyword evidence="3" id="KW-0378">Hydrolase</keyword>
<evidence type="ECO:0000313" key="12">
    <source>
        <dbReference type="EMBL" id="AJE19526.1"/>
    </source>
</evidence>
<feature type="chain" id="PRO_5002181152" evidence="10">
    <location>
        <begin position="28"/>
        <end position="318"/>
    </location>
</feature>
<comment type="similarity">
    <text evidence="1 9">Belongs to the peptidase S11 family.</text>
</comment>
<feature type="active site" evidence="7">
    <location>
        <position position="128"/>
    </location>
</feature>
<dbReference type="InterPro" id="IPR018044">
    <property type="entry name" value="Peptidase_S11"/>
</dbReference>
<dbReference type="GO" id="GO:0009252">
    <property type="term" value="P:peptidoglycan biosynthetic process"/>
    <property type="evidence" value="ECO:0007669"/>
    <property type="project" value="UniProtKB-KW"/>
</dbReference>
<organism evidence="12 13">
    <name type="scientific">Azotobacter chroococcum NCIMB 8003</name>
    <dbReference type="NCBI Taxonomy" id="1328314"/>
    <lineage>
        <taxon>Bacteria</taxon>
        <taxon>Pseudomonadati</taxon>
        <taxon>Pseudomonadota</taxon>
        <taxon>Gammaproteobacteria</taxon>
        <taxon>Pseudomonadales</taxon>
        <taxon>Pseudomonadaceae</taxon>
        <taxon>Azotobacter</taxon>
    </lineage>
</organism>
<dbReference type="EMBL" id="CP010415">
    <property type="protein sequence ID" value="AJE19526.1"/>
    <property type="molecule type" value="Genomic_DNA"/>
</dbReference>
<dbReference type="Gene3D" id="3.40.710.10">
    <property type="entry name" value="DD-peptidase/beta-lactamase superfamily"/>
    <property type="match status" value="1"/>
</dbReference>
<evidence type="ECO:0000256" key="8">
    <source>
        <dbReference type="PIRSR" id="PIRSR618044-2"/>
    </source>
</evidence>
<dbReference type="PANTHER" id="PTHR21581:SF26">
    <property type="entry name" value="D-ALANYL-D-ALANINE ENDOPEPTIDASE"/>
    <property type="match status" value="1"/>
</dbReference>
<feature type="signal peptide" evidence="10">
    <location>
        <begin position="1"/>
        <end position="27"/>
    </location>
</feature>
<dbReference type="GO" id="GO:0009002">
    <property type="term" value="F:serine-type D-Ala-D-Ala carboxypeptidase activity"/>
    <property type="evidence" value="ECO:0007669"/>
    <property type="project" value="InterPro"/>
</dbReference>
<keyword evidence="4" id="KW-0133">Cell shape</keyword>
<dbReference type="Proteomes" id="UP000068210">
    <property type="component" value="Chromosome"/>
</dbReference>
<feature type="domain" description="Peptidase S11 D-alanyl-D-alanine carboxypeptidase A N-terminal" evidence="11">
    <location>
        <begin position="36"/>
        <end position="264"/>
    </location>
</feature>
<dbReference type="PROSITE" id="PS51257">
    <property type="entry name" value="PROKAR_LIPOPROTEIN"/>
    <property type="match status" value="1"/>
</dbReference>
<evidence type="ECO:0000256" key="5">
    <source>
        <dbReference type="ARBA" id="ARBA00022984"/>
    </source>
</evidence>
<feature type="active site" description="Acyl-ester intermediate" evidence="7">
    <location>
        <position position="71"/>
    </location>
</feature>
<sequence length="318" mass="34963">MRMKTHSPILALLLACACVAVMPGVQAVDKSPPARTPSPLQLASASALVVDLNSGRELFASHPDVVVPIASISKLMTAVVTLDAAQPLDEVIPVLIHDTRELRGVYSRVRVNSRISRREMLLLALMSSENRAAAALAHNYPGGHARFVAAMNAKARALGMRSTRFVEPTGLSELNVSSARDLVKLLRAARQYPLIRELSTTASQSARFQQPNYVQNFNNTNPLVRNPTWRIEVTKTGFINEAGHCLAMLAVVQNRPVAMVLLNTLGKRSHVGDATRVRQWLETGKSAPVPLVAQRHKQQKLLEWRRTQATATTQDLRR</sequence>
<dbReference type="GO" id="GO:0071555">
    <property type="term" value="P:cell wall organization"/>
    <property type="evidence" value="ECO:0007669"/>
    <property type="project" value="UniProtKB-KW"/>
</dbReference>
<dbReference type="SUPFAM" id="SSF56601">
    <property type="entry name" value="beta-lactamase/transpeptidase-like"/>
    <property type="match status" value="1"/>
</dbReference>
<dbReference type="STRING" id="1328314.Achr_110"/>
<evidence type="ECO:0000256" key="7">
    <source>
        <dbReference type="PIRSR" id="PIRSR618044-1"/>
    </source>
</evidence>
<gene>
    <name evidence="12" type="ORF">Achr_110</name>
</gene>
<evidence type="ECO:0000259" key="11">
    <source>
        <dbReference type="Pfam" id="PF00768"/>
    </source>
</evidence>
<feature type="active site" description="Proton acceptor" evidence="7">
    <location>
        <position position="74"/>
    </location>
</feature>
<evidence type="ECO:0000256" key="1">
    <source>
        <dbReference type="ARBA" id="ARBA00007164"/>
    </source>
</evidence>
<keyword evidence="6" id="KW-0961">Cell wall biogenesis/degradation</keyword>
<protein>
    <submittedName>
        <fullName evidence="12">D-alanyl-D-alanine endopeptidase</fullName>
    </submittedName>
</protein>
<dbReference type="GO" id="GO:0008360">
    <property type="term" value="P:regulation of cell shape"/>
    <property type="evidence" value="ECO:0007669"/>
    <property type="project" value="UniProtKB-KW"/>
</dbReference>
<dbReference type="PANTHER" id="PTHR21581">
    <property type="entry name" value="D-ALANYL-D-ALANINE CARBOXYPEPTIDASE"/>
    <property type="match status" value="1"/>
</dbReference>
<feature type="binding site" evidence="8">
    <location>
        <position position="235"/>
    </location>
    <ligand>
        <name>substrate</name>
    </ligand>
</feature>
<dbReference type="Pfam" id="PF00768">
    <property type="entry name" value="Peptidase_S11"/>
    <property type="match status" value="1"/>
</dbReference>
<dbReference type="NCBIfam" id="NF008668">
    <property type="entry name" value="PRK11669.1"/>
    <property type="match status" value="1"/>
</dbReference>
<dbReference type="KEGG" id="acx:Achr_110"/>
<evidence type="ECO:0000256" key="4">
    <source>
        <dbReference type="ARBA" id="ARBA00022960"/>
    </source>
</evidence>
<dbReference type="InterPro" id="IPR001967">
    <property type="entry name" value="Peptidase_S11_N"/>
</dbReference>
<dbReference type="HOGENOM" id="CLU_027070_0_3_6"/>
<keyword evidence="13" id="KW-1185">Reference proteome</keyword>
<name>A0A0C4WIK3_9GAMM</name>
<evidence type="ECO:0000256" key="10">
    <source>
        <dbReference type="SAM" id="SignalP"/>
    </source>
</evidence>
<dbReference type="PRINTS" id="PR00725">
    <property type="entry name" value="DADACBPTASE1"/>
</dbReference>
<evidence type="ECO:0000256" key="2">
    <source>
        <dbReference type="ARBA" id="ARBA00022729"/>
    </source>
</evidence>
<evidence type="ECO:0000256" key="3">
    <source>
        <dbReference type="ARBA" id="ARBA00022801"/>
    </source>
</evidence>
<dbReference type="AlphaFoldDB" id="A0A0C4WIK3"/>
<evidence type="ECO:0000256" key="9">
    <source>
        <dbReference type="RuleBase" id="RU004016"/>
    </source>
</evidence>
<evidence type="ECO:0000313" key="13">
    <source>
        <dbReference type="Proteomes" id="UP000068210"/>
    </source>
</evidence>
<dbReference type="InterPro" id="IPR012338">
    <property type="entry name" value="Beta-lactam/transpept-like"/>
</dbReference>
<reference evidence="12 13" key="1">
    <citation type="journal article" date="2015" name="PLoS ONE">
        <title>Azotobacter Genomes: The Genome of Azotobacter chroococcum NCIMB 8003 (ATCC 4412).</title>
        <authorList>
            <person name="Robson R.L."/>
            <person name="Jones R."/>
            <person name="Robson R.M."/>
            <person name="Schwartz A."/>
            <person name="Richardson T.H."/>
        </authorList>
    </citation>
    <scope>NUCLEOTIDE SEQUENCE [LARGE SCALE GENOMIC DNA]</scope>
    <source>
        <strain evidence="12 13">NCIMB 8003</strain>
    </source>
</reference>
<evidence type="ECO:0000256" key="6">
    <source>
        <dbReference type="ARBA" id="ARBA00023316"/>
    </source>
</evidence>
<dbReference type="GO" id="GO:0006508">
    <property type="term" value="P:proteolysis"/>
    <property type="evidence" value="ECO:0007669"/>
    <property type="project" value="InterPro"/>
</dbReference>
<keyword evidence="5" id="KW-0573">Peptidoglycan synthesis</keyword>
<proteinExistence type="inferred from homology"/>
<keyword evidence="2 10" id="KW-0732">Signal</keyword>
<accession>A0A0C4WIK3</accession>
<dbReference type="MEROPS" id="S11.002"/>